<proteinExistence type="predicted"/>
<comment type="caution">
    <text evidence="8">The sequence shown here is derived from an EMBL/GenBank/DDBJ whole genome shotgun (WGS) entry which is preliminary data.</text>
</comment>
<evidence type="ECO:0000256" key="6">
    <source>
        <dbReference type="SAM" id="Phobius"/>
    </source>
</evidence>
<dbReference type="PANTHER" id="PTHR32234">
    <property type="entry name" value="THIOL:DISULFIDE INTERCHANGE PROTEIN DSBD"/>
    <property type="match status" value="1"/>
</dbReference>
<feature type="transmembrane region" description="Helical" evidence="6">
    <location>
        <begin position="49"/>
        <end position="72"/>
    </location>
</feature>
<keyword evidence="2 6" id="KW-0812">Transmembrane</keyword>
<feature type="transmembrane region" description="Helical" evidence="6">
    <location>
        <begin position="157"/>
        <end position="185"/>
    </location>
</feature>
<dbReference type="GO" id="GO:0017004">
    <property type="term" value="P:cytochrome complex assembly"/>
    <property type="evidence" value="ECO:0007669"/>
    <property type="project" value="UniProtKB-KW"/>
</dbReference>
<comment type="subcellular location">
    <subcellularLocation>
        <location evidence="1">Membrane</location>
        <topology evidence="1">Multi-pass membrane protein</topology>
    </subcellularLocation>
</comment>
<gene>
    <name evidence="8" type="ORF">COX41_04360</name>
</gene>
<evidence type="ECO:0000313" key="9">
    <source>
        <dbReference type="Proteomes" id="UP000231292"/>
    </source>
</evidence>
<feature type="transmembrane region" description="Helical" evidence="6">
    <location>
        <begin position="125"/>
        <end position="151"/>
    </location>
</feature>
<sequence length="221" mass="23832">MNPSGSPVDYIFAFLGGVMVSFTPCVYPLIPVSVSYISAKSDSRFKGFILSLIYVSGIAFTYSILGLIASLTGKFFGSISSHPLTYLVVGAIIAIFGFSMLDLFNIPFTTKVSPPTLKKRNYFSIFLLGITSGLIVSPCLTPALGAILAYLATRKNIVYGMSLLAVFAYGMGLVLVLSGAFAGILANLPKSGKWMVYIKRAAGILLVFMGIYFIYTGIRRF</sequence>
<dbReference type="InterPro" id="IPR003834">
    <property type="entry name" value="Cyt_c_assmbl_TM_dom"/>
</dbReference>
<keyword evidence="4 6" id="KW-1133">Transmembrane helix</keyword>
<evidence type="ECO:0000256" key="5">
    <source>
        <dbReference type="ARBA" id="ARBA00023136"/>
    </source>
</evidence>
<dbReference type="GO" id="GO:0045454">
    <property type="term" value="P:cell redox homeostasis"/>
    <property type="evidence" value="ECO:0007669"/>
    <property type="project" value="TreeGrafter"/>
</dbReference>
<dbReference type="PANTHER" id="PTHR32234:SF0">
    <property type="entry name" value="THIOL:DISULFIDE INTERCHANGE PROTEIN DSBD"/>
    <property type="match status" value="1"/>
</dbReference>
<feature type="transmembrane region" description="Helical" evidence="6">
    <location>
        <begin position="84"/>
        <end position="104"/>
    </location>
</feature>
<dbReference type="GO" id="GO:0015035">
    <property type="term" value="F:protein-disulfide reductase activity"/>
    <property type="evidence" value="ECO:0007669"/>
    <property type="project" value="TreeGrafter"/>
</dbReference>
<keyword evidence="5 6" id="KW-0472">Membrane</keyword>
<evidence type="ECO:0000256" key="4">
    <source>
        <dbReference type="ARBA" id="ARBA00022989"/>
    </source>
</evidence>
<accession>A0A2G9YIX8</accession>
<evidence type="ECO:0000256" key="2">
    <source>
        <dbReference type="ARBA" id="ARBA00022692"/>
    </source>
</evidence>
<dbReference type="EMBL" id="PCRK01000107">
    <property type="protein sequence ID" value="PIP19154.1"/>
    <property type="molecule type" value="Genomic_DNA"/>
</dbReference>
<keyword evidence="3" id="KW-0201">Cytochrome c-type biogenesis</keyword>
<feature type="transmembrane region" description="Helical" evidence="6">
    <location>
        <begin position="12"/>
        <end position="37"/>
    </location>
</feature>
<evidence type="ECO:0000313" key="8">
    <source>
        <dbReference type="EMBL" id="PIP19154.1"/>
    </source>
</evidence>
<dbReference type="Pfam" id="PF02683">
    <property type="entry name" value="DsbD_TM"/>
    <property type="match status" value="1"/>
</dbReference>
<protein>
    <recommendedName>
        <fullName evidence="7">Cytochrome C biogenesis protein transmembrane domain-containing protein</fullName>
    </recommendedName>
</protein>
<organism evidence="8 9">
    <name type="scientific">Candidatus Sherwoodlollariibacterium unditelluris</name>
    <dbReference type="NCBI Taxonomy" id="1974757"/>
    <lineage>
        <taxon>Bacteria</taxon>
        <taxon>Pseudomonadati</taxon>
        <taxon>Candidatus Omnitrophota</taxon>
        <taxon>Candidatus Sherwoodlollariibacterium</taxon>
    </lineage>
</organism>
<feature type="transmembrane region" description="Helical" evidence="6">
    <location>
        <begin position="197"/>
        <end position="215"/>
    </location>
</feature>
<dbReference type="GO" id="GO:0016020">
    <property type="term" value="C:membrane"/>
    <property type="evidence" value="ECO:0007669"/>
    <property type="project" value="UniProtKB-SubCell"/>
</dbReference>
<evidence type="ECO:0000259" key="7">
    <source>
        <dbReference type="Pfam" id="PF02683"/>
    </source>
</evidence>
<reference evidence="8 9" key="1">
    <citation type="submission" date="2017-09" db="EMBL/GenBank/DDBJ databases">
        <title>Depth-based differentiation of microbial function through sediment-hosted aquifers and enrichment of novel symbionts in the deep terrestrial subsurface.</title>
        <authorList>
            <person name="Probst A.J."/>
            <person name="Ladd B."/>
            <person name="Jarett J.K."/>
            <person name="Geller-Mcgrath D.E."/>
            <person name="Sieber C.M."/>
            <person name="Emerson J.B."/>
            <person name="Anantharaman K."/>
            <person name="Thomas B.C."/>
            <person name="Malmstrom R."/>
            <person name="Stieglmeier M."/>
            <person name="Klingl A."/>
            <person name="Woyke T."/>
            <person name="Ryan C.M."/>
            <person name="Banfield J.F."/>
        </authorList>
    </citation>
    <scope>NUCLEOTIDE SEQUENCE [LARGE SCALE GENOMIC DNA]</scope>
    <source>
        <strain evidence="8">CG23_combo_of_CG06-09_8_20_14_all_41_10</strain>
    </source>
</reference>
<evidence type="ECO:0000256" key="3">
    <source>
        <dbReference type="ARBA" id="ARBA00022748"/>
    </source>
</evidence>
<evidence type="ECO:0000256" key="1">
    <source>
        <dbReference type="ARBA" id="ARBA00004141"/>
    </source>
</evidence>
<name>A0A2G9YIX8_9BACT</name>
<dbReference type="AlphaFoldDB" id="A0A2G9YIX8"/>
<feature type="domain" description="Cytochrome C biogenesis protein transmembrane" evidence="7">
    <location>
        <begin position="11"/>
        <end position="214"/>
    </location>
</feature>
<dbReference type="Proteomes" id="UP000231292">
    <property type="component" value="Unassembled WGS sequence"/>
</dbReference>